<dbReference type="AlphaFoldDB" id="A0A7W9YMI6"/>
<organism evidence="1 2">
    <name type="scientific">Nocardiopsis mwathae</name>
    <dbReference type="NCBI Taxonomy" id="1472723"/>
    <lineage>
        <taxon>Bacteria</taxon>
        <taxon>Bacillati</taxon>
        <taxon>Actinomycetota</taxon>
        <taxon>Actinomycetes</taxon>
        <taxon>Streptosporangiales</taxon>
        <taxon>Nocardiopsidaceae</taxon>
        <taxon>Nocardiopsis</taxon>
    </lineage>
</organism>
<sequence>MAIEDTDHERLPCGSDIDAVLEHERDGAPTDHELHCPHCRAAVEEHSVLHAARTELATERVVAPPHLLDDVMRLVRADPRSRRVLPVPGEEEGVTRVRRSAAAAVLRTAAEDVPGVADARVTELTEGDDGIEVALRVRLYTGTPVPRVDTALRTRVAEVARDQLGWSAARVDISVIDLENGG</sequence>
<evidence type="ECO:0008006" key="3">
    <source>
        <dbReference type="Google" id="ProtNLM"/>
    </source>
</evidence>
<accession>A0A7W9YMI6</accession>
<dbReference type="Proteomes" id="UP000546642">
    <property type="component" value="Unassembled WGS sequence"/>
</dbReference>
<gene>
    <name evidence="1" type="ORF">HNR23_004958</name>
</gene>
<keyword evidence="2" id="KW-1185">Reference proteome</keyword>
<proteinExistence type="predicted"/>
<evidence type="ECO:0000313" key="1">
    <source>
        <dbReference type="EMBL" id="MBB6174898.1"/>
    </source>
</evidence>
<dbReference type="EMBL" id="JACHDS010000001">
    <property type="protein sequence ID" value="MBB6174898.1"/>
    <property type="molecule type" value="Genomic_DNA"/>
</dbReference>
<protein>
    <recommendedName>
        <fullName evidence="3">Asp23/Gls24 family envelope stress response protein</fullName>
    </recommendedName>
</protein>
<evidence type="ECO:0000313" key="2">
    <source>
        <dbReference type="Proteomes" id="UP000546642"/>
    </source>
</evidence>
<name>A0A7W9YMI6_9ACTN</name>
<comment type="caution">
    <text evidence="1">The sequence shown here is derived from an EMBL/GenBank/DDBJ whole genome shotgun (WGS) entry which is preliminary data.</text>
</comment>
<reference evidence="1 2" key="1">
    <citation type="submission" date="2020-08" db="EMBL/GenBank/DDBJ databases">
        <title>Sequencing the genomes of 1000 actinobacteria strains.</title>
        <authorList>
            <person name="Klenk H.-P."/>
        </authorList>
    </citation>
    <scope>NUCLEOTIDE SEQUENCE [LARGE SCALE GENOMIC DNA]</scope>
    <source>
        <strain evidence="1 2">DSM 46659</strain>
    </source>
</reference>
<dbReference type="RefSeq" id="WP_184079225.1">
    <property type="nucleotide sequence ID" value="NZ_JACHDS010000001.1"/>
</dbReference>